<keyword evidence="2" id="KW-1185">Reference proteome</keyword>
<proteinExistence type="predicted"/>
<organism evidence="1 2">
    <name type="scientific">Racocetra fulgida</name>
    <dbReference type="NCBI Taxonomy" id="60492"/>
    <lineage>
        <taxon>Eukaryota</taxon>
        <taxon>Fungi</taxon>
        <taxon>Fungi incertae sedis</taxon>
        <taxon>Mucoromycota</taxon>
        <taxon>Glomeromycotina</taxon>
        <taxon>Glomeromycetes</taxon>
        <taxon>Diversisporales</taxon>
        <taxon>Gigasporaceae</taxon>
        <taxon>Racocetra</taxon>
    </lineage>
</organism>
<protein>
    <submittedName>
        <fullName evidence="1">1248_t:CDS:1</fullName>
    </submittedName>
</protein>
<accession>A0A9N8VT50</accession>
<name>A0A9N8VT50_9GLOM</name>
<reference evidence="1" key="1">
    <citation type="submission" date="2021-06" db="EMBL/GenBank/DDBJ databases">
        <authorList>
            <person name="Kallberg Y."/>
            <person name="Tangrot J."/>
            <person name="Rosling A."/>
        </authorList>
    </citation>
    <scope>NUCLEOTIDE SEQUENCE</scope>
    <source>
        <strain evidence="1">IN212</strain>
    </source>
</reference>
<sequence>MAIAVYSKQIPIREALLIPLDIKKHDKENNKYIVNSYWQAFNYNADANHSQEHQIRNRIFL</sequence>
<dbReference type="OrthoDB" id="10326408at2759"/>
<gene>
    <name evidence="1" type="ORF">RFULGI_LOCUS704</name>
</gene>
<evidence type="ECO:0000313" key="1">
    <source>
        <dbReference type="EMBL" id="CAG8461511.1"/>
    </source>
</evidence>
<dbReference type="EMBL" id="CAJVPZ010000338">
    <property type="protein sequence ID" value="CAG8461511.1"/>
    <property type="molecule type" value="Genomic_DNA"/>
</dbReference>
<dbReference type="AlphaFoldDB" id="A0A9N8VT50"/>
<comment type="caution">
    <text evidence="1">The sequence shown here is derived from an EMBL/GenBank/DDBJ whole genome shotgun (WGS) entry which is preliminary data.</text>
</comment>
<evidence type="ECO:0000313" key="2">
    <source>
        <dbReference type="Proteomes" id="UP000789396"/>
    </source>
</evidence>
<dbReference type="Proteomes" id="UP000789396">
    <property type="component" value="Unassembled WGS sequence"/>
</dbReference>